<feature type="transmembrane region" description="Helical" evidence="1">
    <location>
        <begin position="69"/>
        <end position="92"/>
    </location>
</feature>
<comment type="caution">
    <text evidence="2">The sequence shown here is derived from an EMBL/GenBank/DDBJ whole genome shotgun (WGS) entry which is preliminary data.</text>
</comment>
<organism evidence="2 3">
    <name type="scientific">Pseudomonas fragi</name>
    <dbReference type="NCBI Taxonomy" id="296"/>
    <lineage>
        <taxon>Bacteria</taxon>
        <taxon>Pseudomonadati</taxon>
        <taxon>Pseudomonadota</taxon>
        <taxon>Gammaproteobacteria</taxon>
        <taxon>Pseudomonadales</taxon>
        <taxon>Pseudomonadaceae</taxon>
        <taxon>Pseudomonas</taxon>
    </lineage>
</organism>
<gene>
    <name evidence="2" type="ORF">CJF43_17270</name>
</gene>
<evidence type="ECO:0000313" key="3">
    <source>
        <dbReference type="Proteomes" id="UP000216113"/>
    </source>
</evidence>
<keyword evidence="1" id="KW-1133">Transmembrane helix</keyword>
<name>A0A266LT74_PSEFR</name>
<feature type="transmembrane region" description="Helical" evidence="1">
    <location>
        <begin position="12"/>
        <end position="34"/>
    </location>
</feature>
<feature type="transmembrane region" description="Helical" evidence="1">
    <location>
        <begin position="41"/>
        <end position="57"/>
    </location>
</feature>
<keyword evidence="1" id="KW-0472">Membrane</keyword>
<sequence length="164" mass="18393">MDDIVSAVFSFFIKAIFFAAMIFVPVLIVIFIFATWQTAKLYSIDVALLIGLSYSILDSDSRPSDFMESKITLVCFLVGITAVLAHTGLVVYQQRQIDALPPNYKSAQYKAPDAHERSCYSIGEEYGRAKAYGKHIMLDIPERCINDPLTNRGIIDGIKMELQK</sequence>
<keyword evidence="1" id="KW-0812">Transmembrane</keyword>
<reference evidence="2 3" key="1">
    <citation type="submission" date="2017-08" db="EMBL/GenBank/DDBJ databases">
        <title>Genomic and metabolic characterisation of spoilage-associated Pseudomonas species.</title>
        <authorList>
            <person name="Stanborough T."/>
            <person name="Fegan N."/>
            <person name="Powell S.M."/>
            <person name="Singh T."/>
            <person name="Tamplin M.L."/>
            <person name="Chandry P.S."/>
        </authorList>
    </citation>
    <scope>NUCLEOTIDE SEQUENCE [LARGE SCALE GENOMIC DNA]</scope>
    <source>
        <strain evidence="2 3">F1820</strain>
    </source>
</reference>
<protein>
    <submittedName>
        <fullName evidence="2">Uncharacterized protein</fullName>
    </submittedName>
</protein>
<accession>A0A266LT74</accession>
<dbReference type="EMBL" id="NQKL01000014">
    <property type="protein sequence ID" value="OZY40587.1"/>
    <property type="molecule type" value="Genomic_DNA"/>
</dbReference>
<dbReference type="Proteomes" id="UP000216113">
    <property type="component" value="Unassembled WGS sequence"/>
</dbReference>
<evidence type="ECO:0000256" key="1">
    <source>
        <dbReference type="SAM" id="Phobius"/>
    </source>
</evidence>
<dbReference type="AlphaFoldDB" id="A0A266LT74"/>
<evidence type="ECO:0000313" key="2">
    <source>
        <dbReference type="EMBL" id="OZY40587.1"/>
    </source>
</evidence>
<proteinExistence type="predicted"/>
<dbReference type="RefSeq" id="WP_095030219.1">
    <property type="nucleotide sequence ID" value="NZ_NQKL01000014.1"/>
</dbReference>